<dbReference type="InterPro" id="IPR010342">
    <property type="entry name" value="DUF938"/>
</dbReference>
<comment type="caution">
    <text evidence="1">The sequence shown here is derived from an EMBL/GenBank/DDBJ whole genome shotgun (WGS) entry which is preliminary data.</text>
</comment>
<keyword evidence="2" id="KW-1185">Reference proteome</keyword>
<dbReference type="PANTHER" id="PTHR20974">
    <property type="entry name" value="UPF0585 PROTEIN CG18661"/>
    <property type="match status" value="1"/>
</dbReference>
<name>A0A371BC25_9BRAD</name>
<dbReference type="OrthoDB" id="5525831at2"/>
<protein>
    <submittedName>
        <fullName evidence="1">DUF938 domain-containing protein</fullName>
    </submittedName>
</protein>
<evidence type="ECO:0000313" key="1">
    <source>
        <dbReference type="EMBL" id="RDV05077.1"/>
    </source>
</evidence>
<organism evidence="1 2">
    <name type="scientific">Undibacter mobilis</name>
    <dbReference type="NCBI Taxonomy" id="2292256"/>
    <lineage>
        <taxon>Bacteria</taxon>
        <taxon>Pseudomonadati</taxon>
        <taxon>Pseudomonadota</taxon>
        <taxon>Alphaproteobacteria</taxon>
        <taxon>Hyphomicrobiales</taxon>
        <taxon>Nitrobacteraceae</taxon>
        <taxon>Undibacter</taxon>
    </lineage>
</organism>
<dbReference type="PANTHER" id="PTHR20974:SF0">
    <property type="entry name" value="UPF0585 PROTEIN CG18661"/>
    <property type="match status" value="1"/>
</dbReference>
<dbReference type="Gene3D" id="3.40.50.150">
    <property type="entry name" value="Vaccinia Virus protein VP39"/>
    <property type="match status" value="1"/>
</dbReference>
<proteinExistence type="predicted"/>
<dbReference type="EMBL" id="QRGO01000001">
    <property type="protein sequence ID" value="RDV05077.1"/>
    <property type="molecule type" value="Genomic_DNA"/>
</dbReference>
<dbReference type="Proteomes" id="UP000263993">
    <property type="component" value="Unassembled WGS sequence"/>
</dbReference>
<dbReference type="AlphaFoldDB" id="A0A371BC25"/>
<gene>
    <name evidence="1" type="ORF">DXH78_11180</name>
</gene>
<dbReference type="InterPro" id="IPR029063">
    <property type="entry name" value="SAM-dependent_MTases_sf"/>
</dbReference>
<dbReference type="Pfam" id="PF06080">
    <property type="entry name" value="DUF938"/>
    <property type="match status" value="1"/>
</dbReference>
<sequence>MSEPIFEFGKGGLPPAGEDGRLDAPAFHRNAEPIWDAIGDMLAAKSGAVLEIGSGTGQHIVTYAARLPHLTFWPSDILDSHRASIEAWHRAVNLPNLRPPRSIDLMQRDWPWDDGALATILCFNVIHIAPWTVAQNLVRGAGHHLEAGGHLIMYGPYRRDGAHTAPSNEAFDASLRGRNPAWGVRDLEAVTALAATNDLTLVKTIEMPANNLVLAFERR</sequence>
<evidence type="ECO:0000313" key="2">
    <source>
        <dbReference type="Proteomes" id="UP000263993"/>
    </source>
</evidence>
<dbReference type="RefSeq" id="WP_115517102.1">
    <property type="nucleotide sequence ID" value="NZ_QRGO01000001.1"/>
</dbReference>
<reference evidence="2" key="1">
    <citation type="submission" date="2018-08" db="EMBL/GenBank/DDBJ databases">
        <authorList>
            <person name="Kim S.-J."/>
            <person name="Jung G.-Y."/>
        </authorList>
    </citation>
    <scope>NUCLEOTIDE SEQUENCE [LARGE SCALE GENOMIC DNA]</scope>
    <source>
        <strain evidence="2">GY_H</strain>
    </source>
</reference>
<dbReference type="SUPFAM" id="SSF53335">
    <property type="entry name" value="S-adenosyl-L-methionine-dependent methyltransferases"/>
    <property type="match status" value="1"/>
</dbReference>
<accession>A0A371BC25</accession>